<dbReference type="AlphaFoldDB" id="A0A1T3MYX4"/>
<dbReference type="PROSITE" id="PS51257">
    <property type="entry name" value="PROKAR_LIPOPROTEIN"/>
    <property type="match status" value="1"/>
</dbReference>
<name>A0A1T3MYX4_9FLAO</name>
<reference evidence="1 2" key="1">
    <citation type="submission" date="2016-06" db="EMBL/GenBank/DDBJ databases">
        <title>Revisiting the taxonomy of the Elizabethkingia Genus based on Whole-Genome Sequencing, Optical Mapping, and MALDI-TOF.</title>
        <authorList>
            <person name="Nicholson A.C."/>
        </authorList>
    </citation>
    <scope>NUCLEOTIDE SEQUENCE [LARGE SCALE GENOMIC DNA]</scope>
    <source>
        <strain evidence="1 2">G4070</strain>
    </source>
</reference>
<comment type="caution">
    <text evidence="1">The sequence shown here is derived from an EMBL/GenBank/DDBJ whole genome shotgun (WGS) entry which is preliminary data.</text>
</comment>
<keyword evidence="2" id="KW-1185">Reference proteome</keyword>
<dbReference type="Proteomes" id="UP000190813">
    <property type="component" value="Unassembled WGS sequence"/>
</dbReference>
<gene>
    <name evidence="1" type="ORF">BAZ10_18065</name>
</gene>
<proteinExistence type="predicted"/>
<sequence>MTKNINTRKYNVLFIALCIWVTSCRGTDNAITDENNNNGGPFNVIVNLKGAEIEEGSIAKTAAIEGSKANVTGIQQFVVPFDGISNATVTLIPERPVSRTQASINPVAGTPSITELGNNIIYKVAVYRIDGSFVDEKTFTYKTNNTNDQQGFMLDGGQTYTFVAYSVNSTSTVPSVANTPRTLTADKLSGVSGDLMYFKQNMMVSGNGNNYISVVLKHKFTKITTVIDATGVGNISLVDNARISPVGTSADIKLSDGSLTYNASASSTPVVNFKTMDSQKVSSDTNLFISNNDKNVNPARLDIGTLIVGGTPQDNFTVPDVNITPGNQYNLIVKFGPCRKELYRRGFAMNYPGGSNPSSPVSTTLTLPPTDLGLIFDLYTLDDSFNITINGTKIAQDEIYFAASTGIVFADGSKYEEGGIPKVWFMNGVRDKPVVRVVINRDGKVSMYGSKSSQGRLFPLKLTSGNSFNTVTWNTTGINTIVSQVVGVGATVIKGDAIGIQSTPCTP</sequence>
<dbReference type="EMBL" id="MAHX01000002">
    <property type="protein sequence ID" value="OPC69773.1"/>
    <property type="molecule type" value="Genomic_DNA"/>
</dbReference>
<evidence type="ECO:0000313" key="2">
    <source>
        <dbReference type="Proteomes" id="UP000190813"/>
    </source>
</evidence>
<dbReference type="RefSeq" id="WP_078770470.1">
    <property type="nucleotide sequence ID" value="NZ_CBCSBR010000012.1"/>
</dbReference>
<organism evidence="1 2">
    <name type="scientific">Elizabethkingia occulta</name>
    <dbReference type="NCBI Taxonomy" id="1867263"/>
    <lineage>
        <taxon>Bacteria</taxon>
        <taxon>Pseudomonadati</taxon>
        <taxon>Bacteroidota</taxon>
        <taxon>Flavobacteriia</taxon>
        <taxon>Flavobacteriales</taxon>
        <taxon>Weeksellaceae</taxon>
        <taxon>Elizabethkingia</taxon>
    </lineage>
</organism>
<protein>
    <submittedName>
        <fullName evidence="1">Uncharacterized protein</fullName>
    </submittedName>
</protein>
<accession>A0A1T3MYX4</accession>
<evidence type="ECO:0000313" key="1">
    <source>
        <dbReference type="EMBL" id="OPC69773.1"/>
    </source>
</evidence>